<gene>
    <name evidence="3" type="ORF">EJ02DRAFT_386186</name>
    <name evidence="2" type="ORF">EJ02DRAFT_386982</name>
</gene>
<evidence type="ECO:0000313" key="3">
    <source>
        <dbReference type="EMBL" id="KAF1937159.1"/>
    </source>
</evidence>
<dbReference type="Proteomes" id="UP000800038">
    <property type="component" value="Unassembled WGS sequence"/>
</dbReference>
<evidence type="ECO:0000313" key="2">
    <source>
        <dbReference type="EMBL" id="KAF1936674.1"/>
    </source>
</evidence>
<sequence length="230" mass="26618">MFKPLSSQYSAKLTTFIHKSMGLLNLKKGDFFGLFWAAWIASFKKETILKSFEACGIWPKNSKRVLKRFTQQPPSEPEHPGTPELVPESDWKKTQASVMAVVKEGAEKEAKQLIHSLHHFQVQNSLLEQENQGLRESLGIKKKRQKHGRTMDLVQEGEHNGGAVLWSPRKFREAGERQLQREQAEEQEKLHKADMKKLKANNALYKKKIAEEKRVAKEMAKEEREKEKEK</sequence>
<evidence type="ECO:0000256" key="1">
    <source>
        <dbReference type="SAM" id="MobiDB-lite"/>
    </source>
</evidence>
<name>A0A6A5SAW3_9PLEO</name>
<dbReference type="AlphaFoldDB" id="A0A6A5SAW3"/>
<protein>
    <submittedName>
        <fullName evidence="2">Uncharacterized protein</fullName>
    </submittedName>
</protein>
<proteinExistence type="predicted"/>
<organism evidence="2 4">
    <name type="scientific">Clathrospora elynae</name>
    <dbReference type="NCBI Taxonomy" id="706981"/>
    <lineage>
        <taxon>Eukaryota</taxon>
        <taxon>Fungi</taxon>
        <taxon>Dikarya</taxon>
        <taxon>Ascomycota</taxon>
        <taxon>Pezizomycotina</taxon>
        <taxon>Dothideomycetes</taxon>
        <taxon>Pleosporomycetidae</taxon>
        <taxon>Pleosporales</taxon>
        <taxon>Diademaceae</taxon>
        <taxon>Clathrospora</taxon>
    </lineage>
</organism>
<dbReference type="OrthoDB" id="3695345at2759"/>
<accession>A0A6A5SAW3</accession>
<feature type="region of interest" description="Disordered" evidence="1">
    <location>
        <begin position="178"/>
        <end position="197"/>
    </location>
</feature>
<dbReference type="EMBL" id="ML976175">
    <property type="protein sequence ID" value="KAF1936674.1"/>
    <property type="molecule type" value="Genomic_DNA"/>
</dbReference>
<dbReference type="EMBL" id="ML976151">
    <property type="protein sequence ID" value="KAF1937159.1"/>
    <property type="molecule type" value="Genomic_DNA"/>
</dbReference>
<reference evidence="2" key="1">
    <citation type="journal article" date="2020" name="Stud. Mycol.">
        <title>101 Dothideomycetes genomes: a test case for predicting lifestyles and emergence of pathogens.</title>
        <authorList>
            <person name="Haridas S."/>
            <person name="Albert R."/>
            <person name="Binder M."/>
            <person name="Bloem J."/>
            <person name="Labutti K."/>
            <person name="Salamov A."/>
            <person name="Andreopoulos B."/>
            <person name="Baker S."/>
            <person name="Barry K."/>
            <person name="Bills G."/>
            <person name="Bluhm B."/>
            <person name="Cannon C."/>
            <person name="Castanera R."/>
            <person name="Culley D."/>
            <person name="Daum C."/>
            <person name="Ezra D."/>
            <person name="Gonzalez J."/>
            <person name="Henrissat B."/>
            <person name="Kuo A."/>
            <person name="Liang C."/>
            <person name="Lipzen A."/>
            <person name="Lutzoni F."/>
            <person name="Magnuson J."/>
            <person name="Mondo S."/>
            <person name="Nolan M."/>
            <person name="Ohm R."/>
            <person name="Pangilinan J."/>
            <person name="Park H.-J."/>
            <person name="Ramirez L."/>
            <person name="Alfaro M."/>
            <person name="Sun H."/>
            <person name="Tritt A."/>
            <person name="Yoshinaga Y."/>
            <person name="Zwiers L.-H."/>
            <person name="Turgeon B."/>
            <person name="Goodwin S."/>
            <person name="Spatafora J."/>
            <person name="Crous P."/>
            <person name="Grigoriev I."/>
        </authorList>
    </citation>
    <scope>NUCLEOTIDE SEQUENCE</scope>
    <source>
        <strain evidence="2">CBS 161.51</strain>
    </source>
</reference>
<keyword evidence="4" id="KW-1185">Reference proteome</keyword>
<feature type="non-terminal residue" evidence="2">
    <location>
        <position position="230"/>
    </location>
</feature>
<evidence type="ECO:0000313" key="4">
    <source>
        <dbReference type="Proteomes" id="UP000800038"/>
    </source>
</evidence>